<dbReference type="PANTHER" id="PTHR46309">
    <property type="entry name" value="PHD FINGER PROTEIN 12"/>
    <property type="match status" value="1"/>
</dbReference>
<protein>
    <recommendedName>
        <fullName evidence="5">PHD-type domain-containing protein</fullName>
    </recommendedName>
</protein>
<organism evidence="6">
    <name type="scientific">Blastocystis hominis</name>
    <dbReference type="NCBI Taxonomy" id="12968"/>
    <lineage>
        <taxon>Eukaryota</taxon>
        <taxon>Sar</taxon>
        <taxon>Stramenopiles</taxon>
        <taxon>Bigyra</taxon>
        <taxon>Opalozoa</taxon>
        <taxon>Opalinata</taxon>
        <taxon>Blastocystidae</taxon>
        <taxon>Blastocystis</taxon>
    </lineage>
</organism>
<dbReference type="InterPro" id="IPR013083">
    <property type="entry name" value="Znf_RING/FYVE/PHD"/>
</dbReference>
<evidence type="ECO:0000313" key="7">
    <source>
        <dbReference type="Proteomes" id="UP000008312"/>
    </source>
</evidence>
<dbReference type="GO" id="GO:0006357">
    <property type="term" value="P:regulation of transcription by RNA polymerase II"/>
    <property type="evidence" value="ECO:0007669"/>
    <property type="project" value="TreeGrafter"/>
</dbReference>
<dbReference type="GeneID" id="24923015"/>
<dbReference type="SMART" id="SM00249">
    <property type="entry name" value="PHD"/>
    <property type="match status" value="1"/>
</dbReference>
<dbReference type="OrthoDB" id="115879at2759"/>
<gene>
    <name evidence="6" type="ORF">GSBLH_T00006891001</name>
</gene>
<dbReference type="InParanoid" id="D8MAY0"/>
<reference evidence="6" key="1">
    <citation type="submission" date="2010-02" db="EMBL/GenBank/DDBJ databases">
        <title>Sequencing and annotation of the Blastocystis hominis genome.</title>
        <authorList>
            <person name="Wincker P."/>
        </authorList>
    </citation>
    <scope>NUCLEOTIDE SEQUENCE</scope>
    <source>
        <strain evidence="6">Singapore isolate B</strain>
    </source>
</reference>
<dbReference type="GO" id="GO:0005634">
    <property type="term" value="C:nucleus"/>
    <property type="evidence" value="ECO:0007669"/>
    <property type="project" value="TreeGrafter"/>
</dbReference>
<evidence type="ECO:0000256" key="1">
    <source>
        <dbReference type="ARBA" id="ARBA00022723"/>
    </source>
</evidence>
<dbReference type="InterPro" id="IPR019786">
    <property type="entry name" value="Zinc_finger_PHD-type_CS"/>
</dbReference>
<dbReference type="InterPro" id="IPR011011">
    <property type="entry name" value="Znf_FYVE_PHD"/>
</dbReference>
<proteinExistence type="predicted"/>
<dbReference type="Gene3D" id="3.30.40.10">
    <property type="entry name" value="Zinc/RING finger domain, C3HC4 (zinc finger)"/>
    <property type="match status" value="1"/>
</dbReference>
<dbReference type="Pfam" id="PF23011">
    <property type="entry name" value="PHD-1st_NSD"/>
    <property type="match status" value="1"/>
</dbReference>
<dbReference type="Proteomes" id="UP000008312">
    <property type="component" value="Unassembled WGS sequence"/>
</dbReference>
<name>D8MAY0_BLAHO</name>
<evidence type="ECO:0000259" key="5">
    <source>
        <dbReference type="PROSITE" id="PS50016"/>
    </source>
</evidence>
<evidence type="ECO:0000256" key="2">
    <source>
        <dbReference type="ARBA" id="ARBA00022771"/>
    </source>
</evidence>
<dbReference type="PROSITE" id="PS01359">
    <property type="entry name" value="ZF_PHD_1"/>
    <property type="match status" value="1"/>
</dbReference>
<feature type="domain" description="PHD-type" evidence="5">
    <location>
        <begin position="31"/>
        <end position="79"/>
    </location>
</feature>
<dbReference type="GO" id="GO:0008270">
    <property type="term" value="F:zinc ion binding"/>
    <property type="evidence" value="ECO:0007669"/>
    <property type="project" value="UniProtKB-KW"/>
</dbReference>
<sequence>MSSIYQGSITAEGWLENQIQPEDRILSSKTDEVCYICKTPGNLLLCDGPCRRAFHFRCLKLRKADVGDGDWFCDDCLTHNPIEHSVYDKPKENDSSLLQGNSKRIYSYLHDSVYSLFSQEHVSVYAATQLIMILSEISHSATYPLCSSVYRLLHYSIDHLVSELDKPVSLSSFDDFQNCFDLIQLL</sequence>
<dbReference type="GO" id="GO:0003714">
    <property type="term" value="F:transcription corepressor activity"/>
    <property type="evidence" value="ECO:0007669"/>
    <property type="project" value="InterPro"/>
</dbReference>
<dbReference type="SUPFAM" id="SSF57903">
    <property type="entry name" value="FYVE/PHD zinc finger"/>
    <property type="match status" value="1"/>
</dbReference>
<accession>D8MAY0</accession>
<dbReference type="PROSITE" id="PS50016">
    <property type="entry name" value="ZF_PHD_2"/>
    <property type="match status" value="1"/>
</dbReference>
<dbReference type="RefSeq" id="XP_012899267.1">
    <property type="nucleotide sequence ID" value="XM_013043813.1"/>
</dbReference>
<dbReference type="AlphaFoldDB" id="D8MAY0"/>
<dbReference type="EMBL" id="FN668690">
    <property type="protein sequence ID" value="CBK25219.2"/>
    <property type="molecule type" value="Genomic_DNA"/>
</dbReference>
<evidence type="ECO:0000256" key="4">
    <source>
        <dbReference type="PROSITE-ProRule" id="PRU00146"/>
    </source>
</evidence>
<keyword evidence="7" id="KW-1185">Reference proteome</keyword>
<dbReference type="InterPro" id="IPR019787">
    <property type="entry name" value="Znf_PHD-finger"/>
</dbReference>
<keyword evidence="2 4" id="KW-0863">Zinc-finger</keyword>
<dbReference type="InterPro" id="IPR001965">
    <property type="entry name" value="Znf_PHD"/>
</dbReference>
<dbReference type="PANTHER" id="PTHR46309:SF12">
    <property type="entry name" value="GB|AAC80581.1"/>
    <property type="match status" value="1"/>
</dbReference>
<keyword evidence="1" id="KW-0479">Metal-binding</keyword>
<dbReference type="InterPro" id="IPR059153">
    <property type="entry name" value="NSD_PHD-1st"/>
</dbReference>
<evidence type="ECO:0000313" key="6">
    <source>
        <dbReference type="EMBL" id="CBK25219.2"/>
    </source>
</evidence>
<keyword evidence="3" id="KW-0862">Zinc</keyword>
<dbReference type="InterPro" id="IPR042163">
    <property type="entry name" value="PHF12"/>
</dbReference>
<evidence type="ECO:0000256" key="3">
    <source>
        <dbReference type="ARBA" id="ARBA00022833"/>
    </source>
</evidence>